<sequence length="880" mass="99953">MSKNFNPLKWRASTKALWVSFLLPIIIMVTYFASRHMAPFGPSSILTVDLGQQYIDFYAGFRQTILHNPLQIFYNFAKGLGGETYGDWAYYLLSPTNFLLLPFSNVHLPAAILLLTVLKYGLAGWSFAFALRKLHWQTGWRLPWFAITYSMMGWFVANDLNILWLDAAILLPLIVVGLEYYLTHKRGWGFILSLTAIIIINYYMAYMIGVFLILYFIWRLTWQAYPIKERLIMVRRFVVGGLTSIGLATIVWLPTAFTLMNSKGQHMLDNLSWKFDYQPADILGKLFLGTFNFDQMPTGLPNIFIGSLPIIILWFFFTYKHIRWQTRLTAFIITAILVISMMYAPLNLLWHGFQFPVWYPYRFSYVFSFWILWLVGSVWSPALRLSWPQFFSLLIIAGGVVIYLTTRLDSLNFLTANQLYIGSGFFLALLLLHVTSTQMRLWLPLVTLIVIGEMTFSTVITLNNFSYLTNTEYQTYIRNLNQITKHLPKSNHDFYRVAQSYQRTKGDPLQANYNGASTFSSALEHQQSDIMAVLGQPEGDNYIAYSSGTLLSDSLLGMRYLLQPTGNEPNVSGTPTNMQTFARSDTNGEYKLVKQTKHAILSRNPNALPLGFAASSNVRNINFKENDPLRNQNVFWESLNGYEQQPIFDSVNFSKSSADNVSSPTTITGAFLKKQNVGNAASLSLTYTPTTDDPYYLTLGSSVTSDNVDIQLNGQSLPAIPSHRHTIILPLPAYTKGQSQEITFSLKKKDVWLQNVSLYQGHAKRLNKQANQLQQHPYNITKQSPTKITGNINIPNKDDLMMTTIPNSTGWQVLVDGKPVKTITVGKFFIGVPLTTGNHQVTFKFKTPFFKIGAIISLGMVLLITGITWSESKKRKHSLS</sequence>
<keyword evidence="1" id="KW-0472">Membrane</keyword>
<feature type="transmembrane region" description="Helical" evidence="1">
    <location>
        <begin position="362"/>
        <end position="383"/>
    </location>
</feature>
<keyword evidence="1" id="KW-1133">Transmembrane helix</keyword>
<dbReference type="RefSeq" id="WP_092462506.1">
    <property type="nucleotide sequence ID" value="NZ_BJEE01000001.1"/>
</dbReference>
<name>A0A1C4ALY1_9LACO</name>
<feature type="transmembrane region" description="Helical" evidence="1">
    <location>
        <begin position="108"/>
        <end position="131"/>
    </location>
</feature>
<evidence type="ECO:0000256" key="1">
    <source>
        <dbReference type="SAM" id="Phobius"/>
    </source>
</evidence>
<feature type="transmembrane region" description="Helical" evidence="1">
    <location>
        <begin position="299"/>
        <end position="317"/>
    </location>
</feature>
<reference evidence="3" key="1">
    <citation type="submission" date="2016-08" db="EMBL/GenBank/DDBJ databases">
        <authorList>
            <person name="Varghese N."/>
            <person name="Submissions Spin"/>
        </authorList>
    </citation>
    <scope>NUCLEOTIDE SEQUENCE [LARGE SCALE GENOMIC DNA]</scope>
    <source>
        <strain evidence="3">R-53094</strain>
    </source>
</reference>
<dbReference type="STRING" id="1505725.GA0061074_10624"/>
<keyword evidence="1" id="KW-0812">Transmembrane</keyword>
<protein>
    <submittedName>
        <fullName evidence="2">Uncharacterized membrane protein YfhO</fullName>
    </submittedName>
</protein>
<feature type="transmembrane region" description="Helical" evidence="1">
    <location>
        <begin position="441"/>
        <end position="462"/>
    </location>
</feature>
<feature type="transmembrane region" description="Helical" evidence="1">
    <location>
        <begin position="849"/>
        <end position="869"/>
    </location>
</feature>
<dbReference type="AlphaFoldDB" id="A0A1C4ALY1"/>
<feature type="transmembrane region" description="Helical" evidence="1">
    <location>
        <begin position="12"/>
        <end position="33"/>
    </location>
</feature>
<feature type="transmembrane region" description="Helical" evidence="1">
    <location>
        <begin position="329"/>
        <end position="350"/>
    </location>
</feature>
<feature type="transmembrane region" description="Helical" evidence="1">
    <location>
        <begin position="162"/>
        <end position="182"/>
    </location>
</feature>
<keyword evidence="3" id="KW-1185">Reference proteome</keyword>
<dbReference type="Pfam" id="PF09586">
    <property type="entry name" value="YfhO"/>
    <property type="match status" value="1"/>
</dbReference>
<dbReference type="PANTHER" id="PTHR38454:SF1">
    <property type="entry name" value="INTEGRAL MEMBRANE PROTEIN"/>
    <property type="match status" value="1"/>
</dbReference>
<feature type="transmembrane region" description="Helical" evidence="1">
    <location>
        <begin position="390"/>
        <end position="406"/>
    </location>
</feature>
<organism evidence="2 3">
    <name type="scientific">Weissella bombi</name>
    <dbReference type="NCBI Taxonomy" id="1505725"/>
    <lineage>
        <taxon>Bacteria</taxon>
        <taxon>Bacillati</taxon>
        <taxon>Bacillota</taxon>
        <taxon>Bacilli</taxon>
        <taxon>Lactobacillales</taxon>
        <taxon>Lactobacillaceae</taxon>
        <taxon>Weissella</taxon>
    </lineage>
</organism>
<dbReference type="EMBL" id="FMAO01000006">
    <property type="protein sequence ID" value="SCB95600.1"/>
    <property type="molecule type" value="Genomic_DNA"/>
</dbReference>
<dbReference type="PANTHER" id="PTHR38454">
    <property type="entry name" value="INTEGRAL MEMBRANE PROTEIN-RELATED"/>
    <property type="match status" value="1"/>
</dbReference>
<dbReference type="OrthoDB" id="9815466at2"/>
<dbReference type="Proteomes" id="UP000199268">
    <property type="component" value="Unassembled WGS sequence"/>
</dbReference>
<proteinExistence type="predicted"/>
<evidence type="ECO:0000313" key="2">
    <source>
        <dbReference type="EMBL" id="SCB95600.1"/>
    </source>
</evidence>
<accession>A0A1C4ALY1</accession>
<evidence type="ECO:0000313" key="3">
    <source>
        <dbReference type="Proteomes" id="UP000199268"/>
    </source>
</evidence>
<feature type="transmembrane region" description="Helical" evidence="1">
    <location>
        <begin position="188"/>
        <end position="217"/>
    </location>
</feature>
<feature type="transmembrane region" description="Helical" evidence="1">
    <location>
        <begin position="418"/>
        <end position="434"/>
    </location>
</feature>
<gene>
    <name evidence="2" type="ORF">GA0061074_10624</name>
</gene>
<dbReference type="InterPro" id="IPR018580">
    <property type="entry name" value="Uncharacterised_YfhO"/>
</dbReference>
<feature type="transmembrane region" description="Helical" evidence="1">
    <location>
        <begin position="237"/>
        <end position="260"/>
    </location>
</feature>